<dbReference type="GO" id="GO:0022857">
    <property type="term" value="F:transmembrane transporter activity"/>
    <property type="evidence" value="ECO:0007669"/>
    <property type="project" value="InterPro"/>
</dbReference>
<dbReference type="Proteomes" id="UP000184330">
    <property type="component" value="Unassembled WGS sequence"/>
</dbReference>
<name>A0A1L7X8U2_9HELO</name>
<evidence type="ECO:0000256" key="1">
    <source>
        <dbReference type="ARBA" id="ARBA00004141"/>
    </source>
</evidence>
<keyword evidence="4 6" id="KW-0472">Membrane</keyword>
<organism evidence="8 9">
    <name type="scientific">Phialocephala subalpina</name>
    <dbReference type="NCBI Taxonomy" id="576137"/>
    <lineage>
        <taxon>Eukaryota</taxon>
        <taxon>Fungi</taxon>
        <taxon>Dikarya</taxon>
        <taxon>Ascomycota</taxon>
        <taxon>Pezizomycotina</taxon>
        <taxon>Leotiomycetes</taxon>
        <taxon>Helotiales</taxon>
        <taxon>Mollisiaceae</taxon>
        <taxon>Phialocephala</taxon>
        <taxon>Phialocephala fortinii species complex</taxon>
    </lineage>
</organism>
<evidence type="ECO:0000256" key="2">
    <source>
        <dbReference type="ARBA" id="ARBA00022692"/>
    </source>
</evidence>
<feature type="transmembrane region" description="Helical" evidence="6">
    <location>
        <begin position="308"/>
        <end position="333"/>
    </location>
</feature>
<protein>
    <submittedName>
        <fullName evidence="8">Related to aflatoxin efflux pump AFLT</fullName>
    </submittedName>
</protein>
<gene>
    <name evidence="8" type="ORF">PAC_11351</name>
</gene>
<dbReference type="FunFam" id="1.20.1250.20:FF:000196">
    <property type="entry name" value="MFS toxin efflux pump (AflT)"/>
    <property type="match status" value="1"/>
</dbReference>
<keyword evidence="3 6" id="KW-1133">Transmembrane helix</keyword>
<evidence type="ECO:0000256" key="3">
    <source>
        <dbReference type="ARBA" id="ARBA00022989"/>
    </source>
</evidence>
<keyword evidence="2 6" id="KW-0812">Transmembrane</keyword>
<feature type="compositionally biased region" description="Basic and acidic residues" evidence="5">
    <location>
        <begin position="1"/>
        <end position="34"/>
    </location>
</feature>
<dbReference type="GO" id="GO:0005886">
    <property type="term" value="C:plasma membrane"/>
    <property type="evidence" value="ECO:0007669"/>
    <property type="project" value="TreeGrafter"/>
</dbReference>
<evidence type="ECO:0000313" key="8">
    <source>
        <dbReference type="EMBL" id="CZR61455.1"/>
    </source>
</evidence>
<dbReference type="Gene3D" id="1.20.1250.20">
    <property type="entry name" value="MFS general substrate transporter like domains"/>
    <property type="match status" value="1"/>
</dbReference>
<feature type="transmembrane region" description="Helical" evidence="6">
    <location>
        <begin position="74"/>
        <end position="99"/>
    </location>
</feature>
<dbReference type="CDD" id="cd17502">
    <property type="entry name" value="MFS_Azr1_MDR_like"/>
    <property type="match status" value="1"/>
</dbReference>
<feature type="transmembrane region" description="Helical" evidence="6">
    <location>
        <begin position="402"/>
        <end position="427"/>
    </location>
</feature>
<comment type="subcellular location">
    <subcellularLocation>
        <location evidence="1">Membrane</location>
        <topology evidence="1">Multi-pass membrane protein</topology>
    </subcellularLocation>
</comment>
<dbReference type="InterPro" id="IPR011701">
    <property type="entry name" value="MFS"/>
</dbReference>
<dbReference type="PANTHER" id="PTHR23501:SF199">
    <property type="entry name" value="MFS EFFLUX TRANSPORTER INPD-RELATED"/>
    <property type="match status" value="1"/>
</dbReference>
<reference evidence="8 9" key="1">
    <citation type="submission" date="2016-03" db="EMBL/GenBank/DDBJ databases">
        <authorList>
            <person name="Ploux O."/>
        </authorList>
    </citation>
    <scope>NUCLEOTIDE SEQUENCE [LARGE SCALE GENOMIC DNA]</scope>
    <source>
        <strain evidence="8 9">UAMH 11012</strain>
    </source>
</reference>
<dbReference type="InterPro" id="IPR036259">
    <property type="entry name" value="MFS_trans_sf"/>
</dbReference>
<feature type="domain" description="Major facilitator superfamily (MFS) profile" evidence="7">
    <location>
        <begin position="77"/>
        <end position="532"/>
    </location>
</feature>
<dbReference type="PROSITE" id="PS50850">
    <property type="entry name" value="MFS"/>
    <property type="match status" value="1"/>
</dbReference>
<dbReference type="OrthoDB" id="10021397at2759"/>
<feature type="transmembrane region" description="Helical" evidence="6">
    <location>
        <begin position="371"/>
        <end position="390"/>
    </location>
</feature>
<feature type="transmembrane region" description="Helical" evidence="6">
    <location>
        <begin position="199"/>
        <end position="219"/>
    </location>
</feature>
<feature type="transmembrane region" description="Helical" evidence="6">
    <location>
        <begin position="271"/>
        <end position="288"/>
    </location>
</feature>
<evidence type="ECO:0000313" key="9">
    <source>
        <dbReference type="Proteomes" id="UP000184330"/>
    </source>
</evidence>
<evidence type="ECO:0000259" key="7">
    <source>
        <dbReference type="PROSITE" id="PS50850"/>
    </source>
</evidence>
<feature type="transmembrane region" description="Helical" evidence="6">
    <location>
        <begin position="141"/>
        <end position="161"/>
    </location>
</feature>
<dbReference type="EMBL" id="FJOG01000018">
    <property type="protein sequence ID" value="CZR61455.1"/>
    <property type="molecule type" value="Genomic_DNA"/>
</dbReference>
<feature type="region of interest" description="Disordered" evidence="5">
    <location>
        <begin position="1"/>
        <end position="61"/>
    </location>
</feature>
<evidence type="ECO:0000256" key="6">
    <source>
        <dbReference type="SAM" id="Phobius"/>
    </source>
</evidence>
<dbReference type="Pfam" id="PF07690">
    <property type="entry name" value="MFS_1"/>
    <property type="match status" value="1"/>
</dbReference>
<evidence type="ECO:0000256" key="5">
    <source>
        <dbReference type="SAM" id="MobiDB-lite"/>
    </source>
</evidence>
<feature type="transmembrane region" description="Helical" evidence="6">
    <location>
        <begin position="345"/>
        <end position="365"/>
    </location>
</feature>
<accession>A0A1L7X8U2</accession>
<dbReference type="PANTHER" id="PTHR23501">
    <property type="entry name" value="MAJOR FACILITATOR SUPERFAMILY"/>
    <property type="match status" value="1"/>
</dbReference>
<dbReference type="SUPFAM" id="SSF103473">
    <property type="entry name" value="MFS general substrate transporter"/>
    <property type="match status" value="1"/>
</dbReference>
<proteinExistence type="predicted"/>
<sequence length="551" mass="59128">MATIEGRDHVSDARVHEDNSISIDIDEKSPKSNDEAESSPMPKDENSPTPTTLQQERDQNQDINETTYLSPRELSLLTTAFSIATFMIAIDGSILATAIPRITSDFHNLSDMGWYGSAYLLTEMAFQPTFGRIYTFFDARITYLVSIVIFEIGSILCAASPNSAALIIGRAISGAGAAGLLCGSLSIYGRSVPLRKRPLGLALVTTAGFVTFVIAYKTFNSRAPRFGHLPLSEKLLKLDITGGFLLTSGLVALFIALQWGGSTYPWCNPKVYACVIIFGVMTIGFVAWQAYMKEEATIPLRIIGHRSVAISCAFNVILAIAQVTHTYYLAIYFQAVRGANAATSGVRGLPYGMLASTAIIITGFSMTWKGYYVPFMWIGASIFIAGACLLRTLDISSSVGKWVGYQILTGFGFGLTEQVPFIAVQVVLPDTDMPTACALVVFSRCFGGAIGLSIAQNVFLESLKTQLARIEGVDVGAVASAGASEIALAVEPSLLPAVRVAFNSAIMKTFIVPIAVGGIGLLLSFGMERKRIEGEKPSDQEQESLGLGFPA</sequence>
<feature type="transmembrane region" description="Helical" evidence="6">
    <location>
        <begin position="239"/>
        <end position="259"/>
    </location>
</feature>
<dbReference type="AlphaFoldDB" id="A0A1L7X8U2"/>
<feature type="transmembrane region" description="Helical" evidence="6">
    <location>
        <begin position="167"/>
        <end position="187"/>
    </location>
</feature>
<feature type="transmembrane region" description="Helical" evidence="6">
    <location>
        <begin position="510"/>
        <end position="527"/>
    </location>
</feature>
<keyword evidence="9" id="KW-1185">Reference proteome</keyword>
<evidence type="ECO:0000256" key="4">
    <source>
        <dbReference type="ARBA" id="ARBA00023136"/>
    </source>
</evidence>
<dbReference type="InterPro" id="IPR020846">
    <property type="entry name" value="MFS_dom"/>
</dbReference>